<evidence type="ECO:0000313" key="2">
    <source>
        <dbReference type="Proteomes" id="UP000278804"/>
    </source>
</evidence>
<proteinExistence type="predicted"/>
<dbReference type="KEGG" id="eri:EEI45_02505"/>
<dbReference type="RefSeq" id="WP_125164022.1">
    <property type="nucleotide sequence ID" value="NZ_CP034234.1"/>
</dbReference>
<dbReference type="InterPro" id="IPR016181">
    <property type="entry name" value="Acyl_CoA_acyltransferase"/>
</dbReference>
<sequence>MISKAVIADKKQLNLLWKDAFPNLNRGAVDAYFNNFYHEDQCYVSQNDYDEILAAIQVHDKVLSLHDKNIKASYLVGSFIRPNVLVQTMTTLIETILEDVSKTDIITLCHTDHPEWFEPFGFETVVENYIYTIPAISLPALGMEGIVRDPSPESLLEVYRRFTSHFTANFVRDEVYFGKLKKTMREQNGQIIGLQENGVLIAYAIVTNGPHSVEVLECCYDKSGSLVCLLAFVSRSVQDVRLHASISERLDKIFTEAQRVKAPFLIARVNDKELFERLYHIKIISAYSAFHAFGKPLFNRDFL</sequence>
<evidence type="ECO:0008006" key="3">
    <source>
        <dbReference type="Google" id="ProtNLM"/>
    </source>
</evidence>
<name>A0A3S5HK63_9FIRM</name>
<dbReference type="EMBL" id="CP034234">
    <property type="protein sequence ID" value="AZK43810.1"/>
    <property type="molecule type" value="Genomic_DNA"/>
</dbReference>
<organism evidence="1 2">
    <name type="scientific">Erysipelothrix piscisicarius</name>
    <dbReference type="NCBI Taxonomy" id="2485784"/>
    <lineage>
        <taxon>Bacteria</taxon>
        <taxon>Bacillati</taxon>
        <taxon>Bacillota</taxon>
        <taxon>Erysipelotrichia</taxon>
        <taxon>Erysipelotrichales</taxon>
        <taxon>Erysipelotrichaceae</taxon>
        <taxon>Erysipelothrix</taxon>
    </lineage>
</organism>
<dbReference type="AlphaFoldDB" id="A0A3S5HK63"/>
<keyword evidence="2" id="KW-1185">Reference proteome</keyword>
<accession>A0A3S5HK63</accession>
<dbReference type="Proteomes" id="UP000278804">
    <property type="component" value="Chromosome"/>
</dbReference>
<dbReference type="Gene3D" id="3.40.630.30">
    <property type="match status" value="2"/>
</dbReference>
<gene>
    <name evidence="1" type="ORF">EEI45_02505</name>
</gene>
<dbReference type="SUPFAM" id="SSF55729">
    <property type="entry name" value="Acyl-CoA N-acyltransferases (Nat)"/>
    <property type="match status" value="1"/>
</dbReference>
<protein>
    <recommendedName>
        <fullName evidence="3">GNAT family N-acetyltransferase</fullName>
    </recommendedName>
</protein>
<evidence type="ECO:0000313" key="1">
    <source>
        <dbReference type="EMBL" id="AZK43810.1"/>
    </source>
</evidence>
<reference evidence="1 2" key="1">
    <citation type="journal article" date="2020" name="Int. J. Syst. Evol. Microbiol.">
        <title>Description of Erysipelothrix piscisicarius sp. nov., an emergent fish pathogen, and assessment of virulence using a tiger barb (Puntigrus tetrazona) infection model.</title>
        <authorList>
            <person name="Pomaranski E.K."/>
            <person name="Griffin M.J."/>
            <person name="Camus A.C."/>
            <person name="Armwood A.R."/>
            <person name="Shelley J."/>
            <person name="Waldbieser G.C."/>
            <person name="LaFrentz B.R."/>
            <person name="Garcia J.C."/>
            <person name="Yanong R."/>
            <person name="Soto E."/>
        </authorList>
    </citation>
    <scope>NUCLEOTIDE SEQUENCE [LARGE SCALE GENOMIC DNA]</scope>
    <source>
        <strain evidence="1 2">15TAL0474</strain>
    </source>
</reference>